<protein>
    <submittedName>
        <fullName evidence="1">Uncharacterized protein</fullName>
    </submittedName>
</protein>
<dbReference type="AlphaFoldDB" id="A0A6I6CHJ9"/>
<evidence type="ECO:0000313" key="1">
    <source>
        <dbReference type="EMBL" id="QGT16280.1"/>
    </source>
</evidence>
<accession>A0A6I6CHJ9</accession>
<proteinExistence type="predicted"/>
<name>A0A6I6CHJ9_WOLPI</name>
<dbReference type="Proteomes" id="UP000422744">
    <property type="component" value="Chromosome"/>
</dbReference>
<gene>
    <name evidence="1" type="ORF">E0495_03305</name>
</gene>
<dbReference type="RefSeq" id="WP_155968920.1">
    <property type="nucleotide sequence ID" value="NZ_CP037426.1"/>
</dbReference>
<reference evidence="1 2" key="1">
    <citation type="submission" date="2019-03" db="EMBL/GenBank/DDBJ databases">
        <title>Wolbachia endosymbiont of Haematobia irritans wIrr.</title>
        <authorList>
            <person name="Parry R.H."/>
            <person name="Asgari S."/>
        </authorList>
    </citation>
    <scope>NUCLEOTIDE SEQUENCE [LARGE SCALE GENOMIC DNA]</scope>
    <source>
        <strain evidence="2">wIrr</strain>
    </source>
</reference>
<sequence>MLNEERPQDFELMELLIKEASSVKGDGHVNPSTQPSGEFKSFKARFQSYIDQIPSYLHSVGKEGFFPHFFLGSFSALVDTEIATKLDVEKIYFSFDGPRTLKVAVIRKGDIKSKKDVLEKIRLFVISEKGASSATQKFSYGELSDVLGRSQPARFQPVFDNQGELKVKSVIIDKGGINQQGVLVAVEDKKLHEDNASKNKFQKIKCELWNKPESDIENLTNSDVKKVKEPVGNILKKVSEIYSEYKDSLVYADKAREAAHHGFLAGALVNFRYRHNLRVYLEQFAGRGYADIVLVPRGKGRSLNAVPIIIEMRAATKEELKEGKIKESSETTPAAALKQAKDYAKGFQPNTMRVLTVSDNVLCVGLNLDSTESEKFLMHISPREDREIALPTMQALLKEASDWNGRKEAITDIKEKIKQPLERIYHTFPGTPEKGGNYFSRFLLGQLLLADKFKRINLEKSLFLYNEYPLASSTRSGSQSTGSPVTTFMLTKGNQGQDKEVFIFHIREGGKGEFSEKKIPINLPKTGKITEVCISLQEKRKSDFFNVEKIDRYNSLNEYKGGKESFNGEWKNIPYPAKLKETFDKVLEFQLASSQDQFQSISKYKELFGKLGEAVLPFKGLIEKEAHTQAVFHGVFSHYSDIKLGESLESRALVLTEFQTGRGKRIDMIIHGVKFADQARSAGEYDPVGLELKGPREGRTADALKDEANKQIADEYMKGVTYKTLTDGKEVGFIGVVFDKGASNADSLILTSKDGFVRVPVVHSSVLQIHPRGHEGQQPIDRTKGKPLEKIEEVIQVHNIDESLSKTQQSRK</sequence>
<evidence type="ECO:0000313" key="2">
    <source>
        <dbReference type="Proteomes" id="UP000422744"/>
    </source>
</evidence>
<organism evidence="1 2">
    <name type="scientific">Wolbachia pipientis</name>
    <dbReference type="NCBI Taxonomy" id="955"/>
    <lineage>
        <taxon>Bacteria</taxon>
        <taxon>Pseudomonadati</taxon>
        <taxon>Pseudomonadota</taxon>
        <taxon>Alphaproteobacteria</taxon>
        <taxon>Rickettsiales</taxon>
        <taxon>Anaplasmataceae</taxon>
        <taxon>Wolbachieae</taxon>
        <taxon>Wolbachia</taxon>
    </lineage>
</organism>
<dbReference type="EMBL" id="CP037426">
    <property type="protein sequence ID" value="QGT16280.1"/>
    <property type="molecule type" value="Genomic_DNA"/>
</dbReference>